<evidence type="ECO:0008006" key="6">
    <source>
        <dbReference type="Google" id="ProtNLM"/>
    </source>
</evidence>
<keyword evidence="5" id="KW-1185">Reference proteome</keyword>
<sequence length="836" mass="93980">MASKESLGRVRHFNLISQQLRLRHLRSISVRNIVPKFTISGDCLLDQLIETFFTLHADEGDETAIYTSEKIKYSLNPTWASFDPSSWSHSTAMTTFTVKVWGGQNEKFQLIIEWQVDLPSLQYLGDQVKYSKYGHNTAIFGLIDGYYGAPSGQKIHEVGNNSELLASQRKDAIRVDFDQVLTSYNTSSLQRMKMTQKSIQQTQLSVKNVCQLIQNKVESDLKYTSQLSEEEMLTLKIKLLREELLSKYKQLLKEREEEKNFLEKLREHELNLERNKEQLELWKSSLREHKQAHIGKRESLVKLTAQLGMRRRQLISELMSIYPIVELKGTKEKLICGVRLPNSESDEFTAMDDETLAVALGYTCHVVSMIARFLQLPLRYPVNSHGSRSTIVDLTSEKVPEKDRKFPLHNRGKELAKFFYGIFLLNKNIAQIRQVNGLGTPNLRNTLPNLKDLLDTKFRTSDLVKSAPLTIIRKSPLKPHKNRSSTSEDSSPRPRPPSFDNVMLQSMDATTSEPKPDLLDLSVNPEPPANPDTTDAPVRSADHDIPTKPALPDKPGKPTLPDKPAKLVLLDTIAKPPIPEKPARLSSHDQLVKPTLPLKPAKTTFPVQHENCGVAVPLSADQVHQTQTADKSPMATENSIAIGQNRSNGLFAGNVADHRQGAVTEESALFIPSQGTSRFLGQQRMRKSLKHQRNTVTTGKPYRTFSLKARRSNTQSQKQKLVRTGSADSANTGKEASINFAGNTVNNFIQFEGRPSHPNQSESGDSGSMRQDDTCTWNGDQPLVDKEGNRNPDLPTHSNVSDLKQTRSDGIRSKSLFDVEGSINFDFCENGEIDLR</sequence>
<evidence type="ECO:0000313" key="4">
    <source>
        <dbReference type="EMBL" id="CAH3017751.1"/>
    </source>
</evidence>
<name>A0ABN8LU96_9CNID</name>
<dbReference type="EMBL" id="CALNXI010000070">
    <property type="protein sequence ID" value="CAH3017751.1"/>
    <property type="molecule type" value="Genomic_DNA"/>
</dbReference>
<feature type="compositionally biased region" description="Polar residues" evidence="3">
    <location>
        <begin position="757"/>
        <end position="779"/>
    </location>
</feature>
<keyword evidence="1 2" id="KW-0175">Coiled coil</keyword>
<comment type="caution">
    <text evidence="4">The sequence shown here is derived from an EMBL/GenBank/DDBJ whole genome shotgun (WGS) entry which is preliminary data.</text>
</comment>
<feature type="compositionally biased region" description="Polar residues" evidence="3">
    <location>
        <begin position="726"/>
        <end position="735"/>
    </location>
</feature>
<feature type="region of interest" description="Disordered" evidence="3">
    <location>
        <begin position="472"/>
        <end position="563"/>
    </location>
</feature>
<dbReference type="InterPro" id="IPR040939">
    <property type="entry name" value="Vps38"/>
</dbReference>
<evidence type="ECO:0000256" key="1">
    <source>
        <dbReference type="ARBA" id="ARBA00023054"/>
    </source>
</evidence>
<accession>A0ABN8LU96</accession>
<protein>
    <recommendedName>
        <fullName evidence="6">UV radiation resistance-associated gene protein</fullName>
    </recommendedName>
</protein>
<dbReference type="Pfam" id="PF17649">
    <property type="entry name" value="VPS38"/>
    <property type="match status" value="1"/>
</dbReference>
<feature type="region of interest" description="Disordered" evidence="3">
    <location>
        <begin position="708"/>
        <end position="735"/>
    </location>
</feature>
<feature type="coiled-coil region" evidence="2">
    <location>
        <begin position="241"/>
        <end position="292"/>
    </location>
</feature>
<gene>
    <name evidence="4" type="ORF">PEVE_00039622</name>
</gene>
<dbReference type="PANTHER" id="PTHR15157:SF5">
    <property type="entry name" value="UV RADIATION RESISTANCE-ASSOCIATED GENE PROTEIN"/>
    <property type="match status" value="1"/>
</dbReference>
<dbReference type="Proteomes" id="UP001159427">
    <property type="component" value="Unassembled WGS sequence"/>
</dbReference>
<evidence type="ECO:0000256" key="3">
    <source>
        <dbReference type="SAM" id="MobiDB-lite"/>
    </source>
</evidence>
<proteinExistence type="predicted"/>
<feature type="region of interest" description="Disordered" evidence="3">
    <location>
        <begin position="751"/>
        <end position="811"/>
    </location>
</feature>
<evidence type="ECO:0000313" key="5">
    <source>
        <dbReference type="Proteomes" id="UP001159427"/>
    </source>
</evidence>
<reference evidence="4 5" key="1">
    <citation type="submission" date="2022-05" db="EMBL/GenBank/DDBJ databases">
        <authorList>
            <consortium name="Genoscope - CEA"/>
            <person name="William W."/>
        </authorList>
    </citation>
    <scope>NUCLEOTIDE SEQUENCE [LARGE SCALE GENOMIC DNA]</scope>
</reference>
<feature type="compositionally biased region" description="Polar residues" evidence="3">
    <location>
        <begin position="503"/>
        <end position="513"/>
    </location>
</feature>
<dbReference type="PANTHER" id="PTHR15157">
    <property type="entry name" value="UV RADIATION RESISTANCE-ASSOCIATED GENE PROTEIN"/>
    <property type="match status" value="1"/>
</dbReference>
<organism evidence="4 5">
    <name type="scientific">Porites evermanni</name>
    <dbReference type="NCBI Taxonomy" id="104178"/>
    <lineage>
        <taxon>Eukaryota</taxon>
        <taxon>Metazoa</taxon>
        <taxon>Cnidaria</taxon>
        <taxon>Anthozoa</taxon>
        <taxon>Hexacorallia</taxon>
        <taxon>Scleractinia</taxon>
        <taxon>Fungiina</taxon>
        <taxon>Poritidae</taxon>
        <taxon>Porites</taxon>
    </lineage>
</organism>
<evidence type="ECO:0000256" key="2">
    <source>
        <dbReference type="SAM" id="Coils"/>
    </source>
</evidence>